<gene>
    <name evidence="10" type="primary">macC</name>
    <name evidence="10" type="ORF">NITMOv2_0958</name>
</gene>
<feature type="transmembrane region" description="Helical" evidence="7">
    <location>
        <begin position="21"/>
        <end position="44"/>
    </location>
</feature>
<dbReference type="PATRIC" id="fig|42253.5.peg.940"/>
<dbReference type="KEGG" id="nmv:NITMOv2_0958"/>
<keyword evidence="4 7" id="KW-1133">Transmembrane helix</keyword>
<keyword evidence="3 7" id="KW-0812">Transmembrane</keyword>
<keyword evidence="2" id="KW-1003">Cell membrane</keyword>
<feature type="domain" description="ABC3 transporter permease C-terminal" evidence="8">
    <location>
        <begin position="292"/>
        <end position="405"/>
    </location>
</feature>
<protein>
    <submittedName>
        <fullName evidence="10">Putative ABC transporter, permease component, Macrolide export permease protein</fullName>
    </submittedName>
</protein>
<dbReference type="RefSeq" id="WP_053378734.1">
    <property type="nucleotide sequence ID" value="NZ_CP011801.1"/>
</dbReference>
<keyword evidence="11" id="KW-1185">Reference proteome</keyword>
<evidence type="ECO:0000313" key="10">
    <source>
        <dbReference type="EMBL" id="ALA57390.1"/>
    </source>
</evidence>
<evidence type="ECO:0000256" key="1">
    <source>
        <dbReference type="ARBA" id="ARBA00004651"/>
    </source>
</evidence>
<dbReference type="Pfam" id="PF02687">
    <property type="entry name" value="FtsX"/>
    <property type="match status" value="1"/>
</dbReference>
<dbReference type="PANTHER" id="PTHR30572:SF4">
    <property type="entry name" value="ABC TRANSPORTER PERMEASE YTRF"/>
    <property type="match status" value="1"/>
</dbReference>
<evidence type="ECO:0000256" key="2">
    <source>
        <dbReference type="ARBA" id="ARBA00022475"/>
    </source>
</evidence>
<evidence type="ECO:0000259" key="8">
    <source>
        <dbReference type="Pfam" id="PF02687"/>
    </source>
</evidence>
<dbReference type="PANTHER" id="PTHR30572">
    <property type="entry name" value="MEMBRANE COMPONENT OF TRANSPORTER-RELATED"/>
    <property type="match status" value="1"/>
</dbReference>
<evidence type="ECO:0000256" key="7">
    <source>
        <dbReference type="SAM" id="Phobius"/>
    </source>
</evidence>
<keyword evidence="5 7" id="KW-0472">Membrane</keyword>
<name>A0A0K2G8X1_NITMO</name>
<feature type="transmembrane region" description="Helical" evidence="7">
    <location>
        <begin position="377"/>
        <end position="395"/>
    </location>
</feature>
<feature type="transmembrane region" description="Helical" evidence="7">
    <location>
        <begin position="289"/>
        <end position="313"/>
    </location>
</feature>
<organism evidence="10 11">
    <name type="scientific">Nitrospira moscoviensis</name>
    <dbReference type="NCBI Taxonomy" id="42253"/>
    <lineage>
        <taxon>Bacteria</taxon>
        <taxon>Pseudomonadati</taxon>
        <taxon>Nitrospirota</taxon>
        <taxon>Nitrospiria</taxon>
        <taxon>Nitrospirales</taxon>
        <taxon>Nitrospiraceae</taxon>
        <taxon>Nitrospira</taxon>
    </lineage>
</organism>
<feature type="domain" description="MacB-like periplasmic core" evidence="9">
    <location>
        <begin position="24"/>
        <end position="251"/>
    </location>
</feature>
<evidence type="ECO:0000313" key="11">
    <source>
        <dbReference type="Proteomes" id="UP000069205"/>
    </source>
</evidence>
<comment type="similarity">
    <text evidence="6">Belongs to the ABC-4 integral membrane protein family.</text>
</comment>
<reference evidence="10 11" key="1">
    <citation type="journal article" date="2015" name="Proc. Natl. Acad. Sci. U.S.A.">
        <title>Expanded metabolic versatility of ubiquitous nitrite-oxidizing bacteria from the genus Nitrospira.</title>
        <authorList>
            <person name="Koch H."/>
            <person name="Lucker S."/>
            <person name="Albertsen M."/>
            <person name="Kitzinger K."/>
            <person name="Herbold C."/>
            <person name="Spieck E."/>
            <person name="Nielsen P.H."/>
            <person name="Wagner M."/>
            <person name="Daims H."/>
        </authorList>
    </citation>
    <scope>NUCLEOTIDE SEQUENCE [LARGE SCALE GENOMIC DNA]</scope>
    <source>
        <strain evidence="10 11">NSP M-1</strain>
    </source>
</reference>
<dbReference type="InterPro" id="IPR003838">
    <property type="entry name" value="ABC3_permease_C"/>
</dbReference>
<evidence type="ECO:0000256" key="4">
    <source>
        <dbReference type="ARBA" id="ARBA00022989"/>
    </source>
</evidence>
<accession>A0A0K2G8X1</accession>
<evidence type="ECO:0000256" key="5">
    <source>
        <dbReference type="ARBA" id="ARBA00023136"/>
    </source>
</evidence>
<dbReference type="AlphaFoldDB" id="A0A0K2G8X1"/>
<dbReference type="InterPro" id="IPR025857">
    <property type="entry name" value="MacB_PCD"/>
</dbReference>
<evidence type="ECO:0000259" key="9">
    <source>
        <dbReference type="Pfam" id="PF12704"/>
    </source>
</evidence>
<dbReference type="EMBL" id="CP011801">
    <property type="protein sequence ID" value="ALA57390.1"/>
    <property type="molecule type" value="Genomic_DNA"/>
</dbReference>
<dbReference type="InterPro" id="IPR050250">
    <property type="entry name" value="Macrolide_Exporter_MacB"/>
</dbReference>
<proteinExistence type="inferred from homology"/>
<dbReference type="STRING" id="42253.NITMOv2_0958"/>
<comment type="subcellular location">
    <subcellularLocation>
        <location evidence="1">Cell membrane</location>
        <topology evidence="1">Multi-pass membrane protein</topology>
    </subcellularLocation>
</comment>
<evidence type="ECO:0000256" key="6">
    <source>
        <dbReference type="ARBA" id="ARBA00038076"/>
    </source>
</evidence>
<dbReference type="GO" id="GO:0005886">
    <property type="term" value="C:plasma membrane"/>
    <property type="evidence" value="ECO:0007669"/>
    <property type="project" value="UniProtKB-SubCell"/>
</dbReference>
<dbReference type="GO" id="GO:0022857">
    <property type="term" value="F:transmembrane transporter activity"/>
    <property type="evidence" value="ECO:0007669"/>
    <property type="project" value="TreeGrafter"/>
</dbReference>
<evidence type="ECO:0000256" key="3">
    <source>
        <dbReference type="ARBA" id="ARBA00022692"/>
    </source>
</evidence>
<dbReference type="Pfam" id="PF12704">
    <property type="entry name" value="MacB_PCD"/>
    <property type="match status" value="1"/>
</dbReference>
<dbReference type="OrthoDB" id="9770036at2"/>
<dbReference type="Proteomes" id="UP000069205">
    <property type="component" value="Chromosome"/>
</dbReference>
<feature type="transmembrane region" description="Helical" evidence="7">
    <location>
        <begin position="333"/>
        <end position="357"/>
    </location>
</feature>
<sequence length="412" mass="44353">MALRFFFQSLRAVLALIGRNRLSTGLSILGITVSVALIVALVSIGQGAQWAVEQQVATMGDNVAVVMPAPQRAGSVRQSQGSAVTLTIGDAIALQRGSRLVRDVCWGRRDPTQVIHRNRNWRLPVVGINPGCFSVRGWTPTSGELFTETEMERNATVAVLGQMAAERLFADDEDPVGTIVMIKHVPFRVIGVLSPKGAAPAGSDQDDIIFVPFSTAQRKVHGAKFYDSVEAISVSTYRREDLPAVAEEMRQALRERHKLREGDPDDFAIRTQLDLASVYEGASRTLVRFLIALALIALLVGGIGIMNVLLVSVTERTREIGLRMAVGAKRRHILTQFLLEAMTLSLAGGCIGVVLGIGGARLASVLAGWPTIVSADTVAVACVFSVAVGLFFGLYPANKAARLNPIDALRYE</sequence>